<dbReference type="Proteomes" id="UP000799779">
    <property type="component" value="Unassembled WGS sequence"/>
</dbReference>
<protein>
    <submittedName>
        <fullName evidence="1">Uncharacterized protein</fullName>
    </submittedName>
</protein>
<accession>A0A6A5WHU7</accession>
<dbReference type="EMBL" id="ML977616">
    <property type="protein sequence ID" value="KAF1997246.1"/>
    <property type="molecule type" value="Genomic_DNA"/>
</dbReference>
<dbReference type="AlphaFoldDB" id="A0A6A5WHU7"/>
<evidence type="ECO:0000313" key="1">
    <source>
        <dbReference type="EMBL" id="KAF1997246.1"/>
    </source>
</evidence>
<organism evidence="1 2">
    <name type="scientific">Amniculicola lignicola CBS 123094</name>
    <dbReference type="NCBI Taxonomy" id="1392246"/>
    <lineage>
        <taxon>Eukaryota</taxon>
        <taxon>Fungi</taxon>
        <taxon>Dikarya</taxon>
        <taxon>Ascomycota</taxon>
        <taxon>Pezizomycotina</taxon>
        <taxon>Dothideomycetes</taxon>
        <taxon>Pleosporomycetidae</taxon>
        <taxon>Pleosporales</taxon>
        <taxon>Amniculicolaceae</taxon>
        <taxon>Amniculicola</taxon>
    </lineage>
</organism>
<reference evidence="1" key="1">
    <citation type="journal article" date="2020" name="Stud. Mycol.">
        <title>101 Dothideomycetes genomes: a test case for predicting lifestyles and emergence of pathogens.</title>
        <authorList>
            <person name="Haridas S."/>
            <person name="Albert R."/>
            <person name="Binder M."/>
            <person name="Bloem J."/>
            <person name="Labutti K."/>
            <person name="Salamov A."/>
            <person name="Andreopoulos B."/>
            <person name="Baker S."/>
            <person name="Barry K."/>
            <person name="Bills G."/>
            <person name="Bluhm B."/>
            <person name="Cannon C."/>
            <person name="Castanera R."/>
            <person name="Culley D."/>
            <person name="Daum C."/>
            <person name="Ezra D."/>
            <person name="Gonzalez J."/>
            <person name="Henrissat B."/>
            <person name="Kuo A."/>
            <person name="Liang C."/>
            <person name="Lipzen A."/>
            <person name="Lutzoni F."/>
            <person name="Magnuson J."/>
            <person name="Mondo S."/>
            <person name="Nolan M."/>
            <person name="Ohm R."/>
            <person name="Pangilinan J."/>
            <person name="Park H.-J."/>
            <person name="Ramirez L."/>
            <person name="Alfaro M."/>
            <person name="Sun H."/>
            <person name="Tritt A."/>
            <person name="Yoshinaga Y."/>
            <person name="Zwiers L.-H."/>
            <person name="Turgeon B."/>
            <person name="Goodwin S."/>
            <person name="Spatafora J."/>
            <person name="Crous P."/>
            <person name="Grigoriev I."/>
        </authorList>
    </citation>
    <scope>NUCLEOTIDE SEQUENCE</scope>
    <source>
        <strain evidence="1">CBS 123094</strain>
    </source>
</reference>
<name>A0A6A5WHU7_9PLEO</name>
<evidence type="ECO:0000313" key="2">
    <source>
        <dbReference type="Proteomes" id="UP000799779"/>
    </source>
</evidence>
<proteinExistence type="predicted"/>
<sequence length="227" mass="26797">MRGFTPHIPPLSHQVIRDEVLPHILQPSISSICGYSRWALVNAQLWWYDISMPRRGTLTSRENALKHAFSAGKFLMMNPRLGAYYRQHPAVSPFLDNSTQRRGAKLRHRQPLHHNEDKEKYLSDKQTRLCEEAQRQCGERGWLVDERARLAQKENRLRDWEGRLYHQQKHLEREEKKLRLLHLHVGNPIYSYNESSSEQSVNDIKTPPFDFNNYRCDLPNPFGNSMK</sequence>
<keyword evidence="2" id="KW-1185">Reference proteome</keyword>
<gene>
    <name evidence="1" type="ORF">P154DRAFT_579169</name>
</gene>